<dbReference type="EMBL" id="JAWQEG010003667">
    <property type="protein sequence ID" value="KAK3865072.1"/>
    <property type="molecule type" value="Genomic_DNA"/>
</dbReference>
<feature type="region of interest" description="Disordered" evidence="1">
    <location>
        <begin position="84"/>
        <end position="159"/>
    </location>
</feature>
<name>A0AAE1K5X3_PETCI</name>
<reference evidence="2" key="1">
    <citation type="submission" date="2023-10" db="EMBL/GenBank/DDBJ databases">
        <title>Genome assemblies of two species of porcelain crab, Petrolisthes cinctipes and Petrolisthes manimaculis (Anomura: Porcellanidae).</title>
        <authorList>
            <person name="Angst P."/>
        </authorList>
    </citation>
    <scope>NUCLEOTIDE SEQUENCE</scope>
    <source>
        <strain evidence="2">PB745_01</strain>
        <tissue evidence="2">Gill</tissue>
    </source>
</reference>
<dbReference type="Proteomes" id="UP001286313">
    <property type="component" value="Unassembled WGS sequence"/>
</dbReference>
<gene>
    <name evidence="2" type="ORF">Pcinc_029292</name>
</gene>
<keyword evidence="3" id="KW-1185">Reference proteome</keyword>
<feature type="region of interest" description="Disordered" evidence="1">
    <location>
        <begin position="219"/>
        <end position="268"/>
    </location>
</feature>
<protein>
    <submittedName>
        <fullName evidence="2">Uncharacterized protein</fullName>
    </submittedName>
</protein>
<sequence>MFTKYLTLVGTLVAVLMLVMGARMLEGSFASRASLMAMEDEDVSNVTQFARTQLWPQQKAHVMEGEGQEDLVVEVPRNSVTEMKGVSEEKETKEKVDVKGGSEEKEMKELMPKVKGVSEEKETKEEKETVIPKVSEEKETKEEKQTKELEPKKNEESAVLKAEQVIPSVKLYKINDKEAPEEKIRKAKQNKKIAKKQKKVAKQVIKMAKKEIKKAEKEIGVTKKSLKKAGKKEAGKTTSEKVAGKKEDKKTAKQAVKETNMKVAEKKAERQAVEKTALKAKKEGKSMVIPVKGGEKKGMTKELAEKLARKLNNMDKKKANRNIMVVCDDKE</sequence>
<feature type="compositionally biased region" description="Basic and acidic residues" evidence="1">
    <location>
        <begin position="231"/>
        <end position="268"/>
    </location>
</feature>
<evidence type="ECO:0000313" key="2">
    <source>
        <dbReference type="EMBL" id="KAK3865072.1"/>
    </source>
</evidence>
<comment type="caution">
    <text evidence="2">The sequence shown here is derived from an EMBL/GenBank/DDBJ whole genome shotgun (WGS) entry which is preliminary data.</text>
</comment>
<evidence type="ECO:0000256" key="1">
    <source>
        <dbReference type="SAM" id="MobiDB-lite"/>
    </source>
</evidence>
<proteinExistence type="predicted"/>
<accession>A0AAE1K5X3</accession>
<dbReference type="AlphaFoldDB" id="A0AAE1K5X3"/>
<organism evidence="2 3">
    <name type="scientific">Petrolisthes cinctipes</name>
    <name type="common">Flat porcelain crab</name>
    <dbReference type="NCBI Taxonomy" id="88211"/>
    <lineage>
        <taxon>Eukaryota</taxon>
        <taxon>Metazoa</taxon>
        <taxon>Ecdysozoa</taxon>
        <taxon>Arthropoda</taxon>
        <taxon>Crustacea</taxon>
        <taxon>Multicrustacea</taxon>
        <taxon>Malacostraca</taxon>
        <taxon>Eumalacostraca</taxon>
        <taxon>Eucarida</taxon>
        <taxon>Decapoda</taxon>
        <taxon>Pleocyemata</taxon>
        <taxon>Anomura</taxon>
        <taxon>Galatheoidea</taxon>
        <taxon>Porcellanidae</taxon>
        <taxon>Petrolisthes</taxon>
    </lineage>
</organism>
<evidence type="ECO:0000313" key="3">
    <source>
        <dbReference type="Proteomes" id="UP001286313"/>
    </source>
</evidence>
<feature type="compositionally biased region" description="Basic and acidic residues" evidence="1">
    <location>
        <begin position="85"/>
        <end position="158"/>
    </location>
</feature>